<dbReference type="Gramene" id="mRNA:HanXRQr2_Chr11g0495581">
    <property type="protein sequence ID" value="mRNA:HanXRQr2_Chr11g0495581"/>
    <property type="gene ID" value="HanXRQr2_Chr11g0495581"/>
</dbReference>
<evidence type="ECO:0000313" key="2">
    <source>
        <dbReference type="Proteomes" id="UP000215914"/>
    </source>
</evidence>
<name>A0A9K3HQB1_HELAN</name>
<protein>
    <submittedName>
        <fullName evidence="1">Glutathione transferase</fullName>
        <ecNumber evidence="1">2.5.1.18</ecNumber>
    </submittedName>
</protein>
<keyword evidence="1" id="KW-0808">Transferase</keyword>
<dbReference type="EMBL" id="MNCJ02000326">
    <property type="protein sequence ID" value="KAF5782414.1"/>
    <property type="molecule type" value="Genomic_DNA"/>
</dbReference>
<gene>
    <name evidence="1" type="ORF">HanXRQr2_Chr11g0495581</name>
</gene>
<evidence type="ECO:0000313" key="1">
    <source>
        <dbReference type="EMBL" id="KAF5782414.1"/>
    </source>
</evidence>
<sequence length="99" mass="11195">MALARAWTNTSTCPIVGNNQKSDSFWNEVCNKFHALMQKEPYRRVNSIGSKYREMNKKISAFCGYYNNAHSNRPSGASDETVFAIAMSKYHTKEGSAFT</sequence>
<organism evidence="1 2">
    <name type="scientific">Helianthus annuus</name>
    <name type="common">Common sunflower</name>
    <dbReference type="NCBI Taxonomy" id="4232"/>
    <lineage>
        <taxon>Eukaryota</taxon>
        <taxon>Viridiplantae</taxon>
        <taxon>Streptophyta</taxon>
        <taxon>Embryophyta</taxon>
        <taxon>Tracheophyta</taxon>
        <taxon>Spermatophyta</taxon>
        <taxon>Magnoliopsida</taxon>
        <taxon>eudicotyledons</taxon>
        <taxon>Gunneridae</taxon>
        <taxon>Pentapetalae</taxon>
        <taxon>asterids</taxon>
        <taxon>campanulids</taxon>
        <taxon>Asterales</taxon>
        <taxon>Asteraceae</taxon>
        <taxon>Asteroideae</taxon>
        <taxon>Heliantheae alliance</taxon>
        <taxon>Heliantheae</taxon>
        <taxon>Helianthus</taxon>
    </lineage>
</organism>
<keyword evidence="2" id="KW-1185">Reference proteome</keyword>
<proteinExistence type="predicted"/>
<dbReference type="Proteomes" id="UP000215914">
    <property type="component" value="Unassembled WGS sequence"/>
</dbReference>
<reference evidence="1" key="1">
    <citation type="journal article" date="2017" name="Nature">
        <title>The sunflower genome provides insights into oil metabolism, flowering and Asterid evolution.</title>
        <authorList>
            <person name="Badouin H."/>
            <person name="Gouzy J."/>
            <person name="Grassa C.J."/>
            <person name="Murat F."/>
            <person name="Staton S.E."/>
            <person name="Cottret L."/>
            <person name="Lelandais-Briere C."/>
            <person name="Owens G.L."/>
            <person name="Carrere S."/>
            <person name="Mayjonade B."/>
            <person name="Legrand L."/>
            <person name="Gill N."/>
            <person name="Kane N.C."/>
            <person name="Bowers J.E."/>
            <person name="Hubner S."/>
            <person name="Bellec A."/>
            <person name="Berard A."/>
            <person name="Berges H."/>
            <person name="Blanchet N."/>
            <person name="Boniface M.C."/>
            <person name="Brunel D."/>
            <person name="Catrice O."/>
            <person name="Chaidir N."/>
            <person name="Claudel C."/>
            <person name="Donnadieu C."/>
            <person name="Faraut T."/>
            <person name="Fievet G."/>
            <person name="Helmstetter N."/>
            <person name="King M."/>
            <person name="Knapp S.J."/>
            <person name="Lai Z."/>
            <person name="Le Paslier M.C."/>
            <person name="Lippi Y."/>
            <person name="Lorenzon L."/>
            <person name="Mandel J.R."/>
            <person name="Marage G."/>
            <person name="Marchand G."/>
            <person name="Marquand E."/>
            <person name="Bret-Mestries E."/>
            <person name="Morien E."/>
            <person name="Nambeesan S."/>
            <person name="Nguyen T."/>
            <person name="Pegot-Espagnet P."/>
            <person name="Pouilly N."/>
            <person name="Raftis F."/>
            <person name="Sallet E."/>
            <person name="Schiex T."/>
            <person name="Thomas J."/>
            <person name="Vandecasteele C."/>
            <person name="Vares D."/>
            <person name="Vear F."/>
            <person name="Vautrin S."/>
            <person name="Crespi M."/>
            <person name="Mangin B."/>
            <person name="Burke J.M."/>
            <person name="Salse J."/>
            <person name="Munos S."/>
            <person name="Vincourt P."/>
            <person name="Rieseberg L.H."/>
            <person name="Langlade N.B."/>
        </authorList>
    </citation>
    <scope>NUCLEOTIDE SEQUENCE</scope>
    <source>
        <tissue evidence="1">Leaves</tissue>
    </source>
</reference>
<comment type="caution">
    <text evidence="1">The sequence shown here is derived from an EMBL/GenBank/DDBJ whole genome shotgun (WGS) entry which is preliminary data.</text>
</comment>
<dbReference type="EC" id="2.5.1.18" evidence="1"/>
<dbReference type="PANTHER" id="PTHR45023:SF13">
    <property type="entry name" value="PUTATIVE-RELATED"/>
    <property type="match status" value="1"/>
</dbReference>
<reference evidence="1" key="2">
    <citation type="submission" date="2020-06" db="EMBL/GenBank/DDBJ databases">
        <title>Helianthus annuus Genome sequencing and assembly Release 2.</title>
        <authorList>
            <person name="Gouzy J."/>
            <person name="Langlade N."/>
            <person name="Munos S."/>
        </authorList>
    </citation>
    <scope>NUCLEOTIDE SEQUENCE</scope>
    <source>
        <tissue evidence="1">Leaves</tissue>
    </source>
</reference>
<accession>A0A9K3HQB1</accession>
<dbReference type="GO" id="GO:0004364">
    <property type="term" value="F:glutathione transferase activity"/>
    <property type="evidence" value="ECO:0007669"/>
    <property type="project" value="UniProtKB-EC"/>
</dbReference>
<dbReference type="AlphaFoldDB" id="A0A9K3HQB1"/>
<dbReference type="PANTHER" id="PTHR45023">
    <property type="match status" value="1"/>
</dbReference>